<protein>
    <submittedName>
        <fullName evidence="2">Phasin family protein</fullName>
    </submittedName>
</protein>
<dbReference type="EMBL" id="JACDXJ010000001">
    <property type="protein sequence ID" value="MBA1158535.1"/>
    <property type="molecule type" value="Genomic_DNA"/>
</dbReference>
<evidence type="ECO:0000259" key="1">
    <source>
        <dbReference type="Pfam" id="PF09361"/>
    </source>
</evidence>
<dbReference type="InterPro" id="IPR018968">
    <property type="entry name" value="Phasin"/>
</dbReference>
<proteinExistence type="predicted"/>
<reference evidence="2 3" key="1">
    <citation type="submission" date="2020-07" db="EMBL/GenBank/DDBJ databases">
        <title>Draft genome and description of Microvirga mediterraneensis Marseille-Q2068 sp. nov.</title>
        <authorList>
            <person name="Boxberger M."/>
        </authorList>
    </citation>
    <scope>NUCLEOTIDE SEQUENCE [LARGE SCALE GENOMIC DNA]</scope>
    <source>
        <strain evidence="2 3">Marseille-Q2068</strain>
    </source>
</reference>
<dbReference type="AlphaFoldDB" id="A0A838BUD0"/>
<name>A0A838BUD0_9HYPH</name>
<keyword evidence="3" id="KW-1185">Reference proteome</keyword>
<organism evidence="2 3">
    <name type="scientific">Microvirga mediterraneensis</name>
    <dbReference type="NCBI Taxonomy" id="2754695"/>
    <lineage>
        <taxon>Bacteria</taxon>
        <taxon>Pseudomonadati</taxon>
        <taxon>Pseudomonadota</taxon>
        <taxon>Alphaproteobacteria</taxon>
        <taxon>Hyphomicrobiales</taxon>
        <taxon>Methylobacteriaceae</taxon>
        <taxon>Microvirga</taxon>
    </lineage>
</organism>
<dbReference type="Pfam" id="PF09361">
    <property type="entry name" value="Phasin_2"/>
    <property type="match status" value="1"/>
</dbReference>
<gene>
    <name evidence="2" type="ORF">H0S73_20730</name>
</gene>
<evidence type="ECO:0000313" key="3">
    <source>
        <dbReference type="Proteomes" id="UP000572984"/>
    </source>
</evidence>
<feature type="domain" description="Phasin" evidence="1">
    <location>
        <begin position="71"/>
        <end position="157"/>
    </location>
</feature>
<comment type="caution">
    <text evidence="2">The sequence shown here is derived from an EMBL/GenBank/DDBJ whole genome shotgun (WGS) entry which is preliminary data.</text>
</comment>
<evidence type="ECO:0000313" key="2">
    <source>
        <dbReference type="EMBL" id="MBA1158535.1"/>
    </source>
</evidence>
<dbReference type="Proteomes" id="UP000572984">
    <property type="component" value="Unassembled WGS sequence"/>
</dbReference>
<sequence length="164" mass="17378">MAEVKKPRAKTTAKTAQKATDLVEMAAIPAAETIEAVAEAKPAPLPATIAGPAEAGAIFSSAKKQGDVFRKAMSEAVAASAKGALEVNDKIIDAMNSQRHAALDLWRSAISPTPLPEVLKVQSQATRQAYETASAQWKDIAETTALWFTKSLEPLQSALHRSGR</sequence>
<accession>A0A838BUD0</accession>
<dbReference type="RefSeq" id="WP_181053916.1">
    <property type="nucleotide sequence ID" value="NZ_JACDXJ010000001.1"/>
</dbReference>